<dbReference type="Gene3D" id="1.10.10.410">
    <property type="match status" value="1"/>
</dbReference>
<proteinExistence type="predicted"/>
<reference evidence="2" key="1">
    <citation type="journal article" date="2019" name="Int. J. Syst. Evol. Microbiol.">
        <title>The Global Catalogue of Microorganisms (GCM) 10K type strain sequencing project: providing services to taxonomists for standard genome sequencing and annotation.</title>
        <authorList>
            <consortium name="The Broad Institute Genomics Platform"/>
            <consortium name="The Broad Institute Genome Sequencing Center for Infectious Disease"/>
            <person name="Wu L."/>
            <person name="Ma J."/>
        </authorList>
    </citation>
    <scope>NUCLEOTIDE SEQUENCE [LARGE SCALE GENOMIC DNA]</scope>
    <source>
        <strain evidence="2">JCM 18303</strain>
    </source>
</reference>
<dbReference type="Proteomes" id="UP001428817">
    <property type="component" value="Unassembled WGS sequence"/>
</dbReference>
<keyword evidence="2" id="KW-1185">Reference proteome</keyword>
<dbReference type="PANTHER" id="PTHR28055:SF1">
    <property type="entry name" value="ALTERED INHERITANCE OF MITOCHONDRIA PROTEIN 41, MITOCHONDRIAL"/>
    <property type="match status" value="1"/>
</dbReference>
<name>A0ABP9PFN3_9PSEU</name>
<comment type="caution">
    <text evidence="1">The sequence shown here is derived from an EMBL/GenBank/DDBJ whole genome shotgun (WGS) entry which is preliminary data.</text>
</comment>
<dbReference type="RefSeq" id="WP_185058685.1">
    <property type="nucleotide sequence ID" value="NZ_BAABJP010000001.1"/>
</dbReference>
<evidence type="ECO:0000313" key="1">
    <source>
        <dbReference type="EMBL" id="GAA5145814.1"/>
    </source>
</evidence>
<dbReference type="Gene3D" id="1.10.1510.10">
    <property type="entry name" value="Uncharacterised protein YqeY/AIM41 PF09424, N-terminal domain"/>
    <property type="match status" value="1"/>
</dbReference>
<dbReference type="InterPro" id="IPR042184">
    <property type="entry name" value="YqeY/Aim41_N"/>
</dbReference>
<dbReference type="InterPro" id="IPR003789">
    <property type="entry name" value="Asn/Gln_tRNA_amidoTrase-B-like"/>
</dbReference>
<dbReference type="InterPro" id="IPR019004">
    <property type="entry name" value="YqeY/Aim41"/>
</dbReference>
<dbReference type="Pfam" id="PF09424">
    <property type="entry name" value="YqeY"/>
    <property type="match status" value="1"/>
</dbReference>
<organism evidence="1 2">
    <name type="scientific">Pseudonocardia eucalypti</name>
    <dbReference type="NCBI Taxonomy" id="648755"/>
    <lineage>
        <taxon>Bacteria</taxon>
        <taxon>Bacillati</taxon>
        <taxon>Actinomycetota</taxon>
        <taxon>Actinomycetes</taxon>
        <taxon>Pseudonocardiales</taxon>
        <taxon>Pseudonocardiaceae</taxon>
        <taxon>Pseudonocardia</taxon>
    </lineage>
</organism>
<dbReference type="EMBL" id="BAABJP010000001">
    <property type="protein sequence ID" value="GAA5145814.1"/>
    <property type="molecule type" value="Genomic_DNA"/>
</dbReference>
<dbReference type="InterPro" id="IPR023168">
    <property type="entry name" value="GatB_Yqey_C_2"/>
</dbReference>
<accession>A0ABP9PFN3</accession>
<gene>
    <name evidence="1" type="ORF">GCM10023321_04290</name>
</gene>
<dbReference type="SUPFAM" id="SSF89095">
    <property type="entry name" value="GatB/YqeY motif"/>
    <property type="match status" value="1"/>
</dbReference>
<sequence>MGLKAQLRDDLTTAIKGRDELTKSTLRMALSAITAAEVAGDTARELGEDEVLRVLTREAKKRAEAAEAFDAAGRAELAGKERAEAGVLARYLPAQLSDDEIGELADRAIAEVTSQLGEAPGPRQMGQVMKVATAAAGGRAEGSKVAAAVKSRLLG</sequence>
<protein>
    <submittedName>
        <fullName evidence="1">GatB/YqeY domain-containing protein</fullName>
    </submittedName>
</protein>
<evidence type="ECO:0000313" key="2">
    <source>
        <dbReference type="Proteomes" id="UP001428817"/>
    </source>
</evidence>
<dbReference type="PANTHER" id="PTHR28055">
    <property type="entry name" value="ALTERED INHERITANCE OF MITOCHONDRIA PROTEIN 41, MITOCHONDRIAL"/>
    <property type="match status" value="1"/>
</dbReference>